<dbReference type="InterPro" id="IPR008928">
    <property type="entry name" value="6-hairpin_glycosidase_sf"/>
</dbReference>
<dbReference type="Pfam" id="PF08531">
    <property type="entry name" value="Bac_rhamnosid_N"/>
    <property type="match status" value="1"/>
</dbReference>
<dbReference type="SUPFAM" id="SSF48208">
    <property type="entry name" value="Six-hairpin glycosidases"/>
    <property type="match status" value="1"/>
</dbReference>
<name>A0ABP8FXR4_9SPHI</name>
<dbReference type="PANTHER" id="PTHR33307">
    <property type="entry name" value="ALPHA-RHAMNOSIDASE (EUROFUNG)"/>
    <property type="match status" value="1"/>
</dbReference>
<dbReference type="InterPro" id="IPR035398">
    <property type="entry name" value="Bac_rhamnosid_C"/>
</dbReference>
<dbReference type="EMBL" id="BAABFT010000002">
    <property type="protein sequence ID" value="GAA4313224.1"/>
    <property type="molecule type" value="Genomic_DNA"/>
</dbReference>
<keyword evidence="3" id="KW-0378">Hydrolase</keyword>
<dbReference type="InterPro" id="IPR035396">
    <property type="entry name" value="Bac_rhamnosid6H"/>
</dbReference>
<sequence>MTKNSRVSKTIVFSLALSCLLFLHINLYAVDKINNLKVEYTNTPIGIDVETPRFSWQMQFSKSSAAANTQSAYQLIVKDATGKLVWNSSKVKSGKALGILYAGEPLKASTRYYWTVKVWDEEGGESSATSWFETGLMDTGISAWEGANWIGGGDKDLVLHAHYLPQFELQYQLAIDAGSKKAGLILAANDPRLMDRNKNVFQLENKKDQSYFKVELDISGIENNGNARINVYRSGYAATDIPTKVFKSFPVKPGIINNENKNKPHRIVIHNEYGTLIFSVDGETWFFLPETPGNANPPEYAKVVLNPLGEGHDLITYGMLGDIGFSVDAGQSARFSDIKVINNRSPKNTLFEEQLKDATYSGIFSKAISDKLLQVKDGAFYINGGEKGVMLTADPSHNAMPMMRTRFDAGSKVIAGARLYVTARGIYEIYLNGKRVGNDYFNPGLTQYNKTHLYQTYDVTNMVNKDKNALGAMLGEGWWSGMLSYGNVWNHFGDRQSLLAKLVITYADGTREVIKTNDKDWKYFNNSPIVYSSLCMGEVYYATRDNSIKGWSNAAYNDSDWGKVQEIPLQGTTSKDDGLNYDHFKLIGQIGNSATIYKVLTAQHFTEVKKGIYVYDMGQNFVGVPRIHISNGKAGKKIILRYAEIMYPNLKESGKNVGMLMTENYRAALSQDIYIMKDGDQVIQPKFTSHGYQYIEVTGLDAPLQLKDVQGVVISSVQKLSADYLTSNPKVNRLWSNLTWSNIDNFLTIPTDCPQRNERMGWSGDISVFSRTATYLSNADQFLRRHMFAMRDVQTAEGKFTDIAPVGGGFGGVIWGSAGITVPWETYLQYDDVSLLKEHYDAMRKYMDFVEGTIDKSTGLSKDRVLGDWLGPQNDQLGTAFPVTAYEIYDLDIMAKVAGILGKKEDEEKFRGLYNERKAFFNKTFINSDKKTVGLVGGNPWAMQGQEYKVSDTQTAYATGLGLNVFSKENEVFMAKNLLAAVERQNKDDQNVLRPAYSLMTGFVGTAWISKALSEQGYSAAAYKLLQNEQYPSWLYAVNQGATTIWERLNGYTVENGFGGNNSMNSFNHYSFGAVGQWMIAHSLGIERDEPGFKKFTLQPEPDATGKMKFANGYYDSPYGKIASGWKLNGKLLTYNATVPANTTATLYLPAASKNNVKQNGKTVSGLTGAKFVRFEKNKAIYTLQPGSYNFTSMVSF</sequence>
<dbReference type="InterPro" id="IPR013737">
    <property type="entry name" value="Bac_rhamnosid_N"/>
</dbReference>
<feature type="domain" description="Alpha-L-rhamnosidase six-hairpin glycosidase" evidence="6">
    <location>
        <begin position="726"/>
        <end position="1081"/>
    </location>
</feature>
<dbReference type="PIRSF" id="PIRSF010631">
    <property type="entry name" value="A-rhamnsds"/>
    <property type="match status" value="1"/>
</dbReference>
<comment type="caution">
    <text evidence="8">The sequence shown here is derived from an EMBL/GenBank/DDBJ whole genome shotgun (WGS) entry which is preliminary data.</text>
</comment>
<evidence type="ECO:0000313" key="8">
    <source>
        <dbReference type="EMBL" id="GAA4313224.1"/>
    </source>
</evidence>
<dbReference type="RefSeq" id="WP_345209798.1">
    <property type="nucleotide sequence ID" value="NZ_BAABFT010000002.1"/>
</dbReference>
<gene>
    <name evidence="8" type="ORF">GCM10023149_08900</name>
</gene>
<dbReference type="InterPro" id="IPR008902">
    <property type="entry name" value="Rhamnosid_concanavalin"/>
</dbReference>
<dbReference type="Gene3D" id="1.50.10.10">
    <property type="match status" value="1"/>
</dbReference>
<evidence type="ECO:0000256" key="1">
    <source>
        <dbReference type="ARBA" id="ARBA00001445"/>
    </source>
</evidence>
<feature type="domain" description="Alpha-L-rhamnosidase C-terminal" evidence="7">
    <location>
        <begin position="1085"/>
        <end position="1162"/>
    </location>
</feature>
<evidence type="ECO:0000256" key="3">
    <source>
        <dbReference type="ARBA" id="ARBA00022801"/>
    </source>
</evidence>
<evidence type="ECO:0000256" key="2">
    <source>
        <dbReference type="ARBA" id="ARBA00012652"/>
    </source>
</evidence>
<dbReference type="Pfam" id="PF25788">
    <property type="entry name" value="Ig_Rha78A_N"/>
    <property type="match status" value="1"/>
</dbReference>
<reference evidence="9" key="1">
    <citation type="journal article" date="2019" name="Int. J. Syst. Evol. Microbiol.">
        <title>The Global Catalogue of Microorganisms (GCM) 10K type strain sequencing project: providing services to taxonomists for standard genome sequencing and annotation.</title>
        <authorList>
            <consortium name="The Broad Institute Genomics Platform"/>
            <consortium name="The Broad Institute Genome Sequencing Center for Infectious Disease"/>
            <person name="Wu L."/>
            <person name="Ma J."/>
        </authorList>
    </citation>
    <scope>NUCLEOTIDE SEQUENCE [LARGE SCALE GENOMIC DNA]</scope>
    <source>
        <strain evidence="9">JCM 17705</strain>
    </source>
</reference>
<dbReference type="Gene3D" id="2.60.420.10">
    <property type="entry name" value="Maltose phosphorylase, domain 3"/>
    <property type="match status" value="1"/>
</dbReference>
<proteinExistence type="predicted"/>
<evidence type="ECO:0000259" key="5">
    <source>
        <dbReference type="Pfam" id="PF08531"/>
    </source>
</evidence>
<dbReference type="Proteomes" id="UP001500582">
    <property type="component" value="Unassembled WGS sequence"/>
</dbReference>
<evidence type="ECO:0000259" key="6">
    <source>
        <dbReference type="Pfam" id="PF17389"/>
    </source>
</evidence>
<dbReference type="EC" id="3.2.1.40" evidence="2"/>
<dbReference type="Gene3D" id="2.60.120.260">
    <property type="entry name" value="Galactose-binding domain-like"/>
    <property type="match status" value="2"/>
</dbReference>
<dbReference type="InterPro" id="IPR013783">
    <property type="entry name" value="Ig-like_fold"/>
</dbReference>
<protein>
    <recommendedName>
        <fullName evidence="2">alpha-L-rhamnosidase</fullName>
        <ecNumber evidence="2">3.2.1.40</ecNumber>
    </recommendedName>
</protein>
<dbReference type="Pfam" id="PF17390">
    <property type="entry name" value="Bac_rhamnosid_C"/>
    <property type="match status" value="1"/>
</dbReference>
<accession>A0ABP8FXR4</accession>
<evidence type="ECO:0000259" key="7">
    <source>
        <dbReference type="Pfam" id="PF17390"/>
    </source>
</evidence>
<dbReference type="InterPro" id="IPR016007">
    <property type="entry name" value="Alpha_rhamnosid"/>
</dbReference>
<evidence type="ECO:0000259" key="4">
    <source>
        <dbReference type="Pfam" id="PF05592"/>
    </source>
</evidence>
<dbReference type="InterPro" id="IPR012341">
    <property type="entry name" value="6hp_glycosidase-like_sf"/>
</dbReference>
<dbReference type="PANTHER" id="PTHR33307:SF6">
    <property type="entry name" value="ALPHA-RHAMNOSIDASE (EUROFUNG)-RELATED"/>
    <property type="match status" value="1"/>
</dbReference>
<comment type="catalytic activity">
    <reaction evidence="1">
        <text>Hydrolysis of terminal non-reducing alpha-L-rhamnose residues in alpha-L-rhamnosides.</text>
        <dbReference type="EC" id="3.2.1.40"/>
    </reaction>
</comment>
<dbReference type="Pfam" id="PF05592">
    <property type="entry name" value="Bac_rhamnosid"/>
    <property type="match status" value="1"/>
</dbReference>
<dbReference type="Gene3D" id="2.60.40.10">
    <property type="entry name" value="Immunoglobulins"/>
    <property type="match status" value="1"/>
</dbReference>
<dbReference type="Pfam" id="PF17389">
    <property type="entry name" value="Bac_rhamnosid6H"/>
    <property type="match status" value="1"/>
</dbReference>
<evidence type="ECO:0000313" key="9">
    <source>
        <dbReference type="Proteomes" id="UP001500582"/>
    </source>
</evidence>
<feature type="domain" description="Bacterial alpha-L-rhamnosidase N-terminal" evidence="5">
    <location>
        <begin position="414"/>
        <end position="570"/>
    </location>
</feature>
<feature type="domain" description="Alpha-L-rhamnosidase concanavalin-like" evidence="4">
    <location>
        <begin position="607"/>
        <end position="714"/>
    </location>
</feature>
<organism evidence="8 9">
    <name type="scientific">Mucilaginibacter gynuensis</name>
    <dbReference type="NCBI Taxonomy" id="1302236"/>
    <lineage>
        <taxon>Bacteria</taxon>
        <taxon>Pseudomonadati</taxon>
        <taxon>Bacteroidota</taxon>
        <taxon>Sphingobacteriia</taxon>
        <taxon>Sphingobacteriales</taxon>
        <taxon>Sphingobacteriaceae</taxon>
        <taxon>Mucilaginibacter</taxon>
    </lineage>
</organism>
<keyword evidence="9" id="KW-1185">Reference proteome</keyword>